<dbReference type="RefSeq" id="WP_141817631.1">
    <property type="nucleotide sequence ID" value="NZ_BAAAIL010000003.1"/>
</dbReference>
<feature type="active site" description="Nucleophile" evidence="9 11">
    <location>
        <position position="379"/>
    </location>
</feature>
<keyword evidence="4 12" id="KW-0378">Hydrolase</keyword>
<evidence type="ECO:0000256" key="10">
    <source>
        <dbReference type="PIRSR" id="PIRSR617736-2"/>
    </source>
</evidence>
<evidence type="ECO:0000256" key="12">
    <source>
        <dbReference type="RuleBase" id="RU361175"/>
    </source>
</evidence>
<proteinExistence type="inferred from homology"/>
<dbReference type="AlphaFoldDB" id="A0A543KLI8"/>
<dbReference type="PROSITE" id="PS00572">
    <property type="entry name" value="GLYCOSYL_HYDROL_F1_1"/>
    <property type="match status" value="1"/>
</dbReference>
<dbReference type="PANTHER" id="PTHR10353:SF36">
    <property type="entry name" value="LP05116P"/>
    <property type="match status" value="1"/>
</dbReference>
<dbReference type="FunFam" id="3.20.20.80:FF:000004">
    <property type="entry name" value="Beta-glucosidase 6-phospho-beta-glucosidase"/>
    <property type="match status" value="1"/>
</dbReference>
<reference evidence="13 14" key="1">
    <citation type="submission" date="2019-06" db="EMBL/GenBank/DDBJ databases">
        <title>Sequencing the genomes of 1000 actinobacteria strains.</title>
        <authorList>
            <person name="Klenk H.-P."/>
        </authorList>
    </citation>
    <scope>NUCLEOTIDE SEQUENCE [LARGE SCALE GENOMIC DNA]</scope>
    <source>
        <strain evidence="13 14">DSM 12362</strain>
    </source>
</reference>
<dbReference type="Pfam" id="PF00232">
    <property type="entry name" value="Glyco_hydro_1"/>
    <property type="match status" value="1"/>
</dbReference>
<dbReference type="EC" id="3.2.1.21" evidence="3 12"/>
<dbReference type="SUPFAM" id="SSF51445">
    <property type="entry name" value="(Trans)glycosidases"/>
    <property type="match status" value="1"/>
</dbReference>
<organism evidence="13 14">
    <name type="scientific">Ornithinimicrobium humiphilum</name>
    <dbReference type="NCBI Taxonomy" id="125288"/>
    <lineage>
        <taxon>Bacteria</taxon>
        <taxon>Bacillati</taxon>
        <taxon>Actinomycetota</taxon>
        <taxon>Actinomycetes</taxon>
        <taxon>Micrococcales</taxon>
        <taxon>Ornithinimicrobiaceae</taxon>
        <taxon>Ornithinimicrobium</taxon>
    </lineage>
</organism>
<sequence>MTAGTALTFPSDFLWGAATASYQIEGAGSVDGRSDSIWDTYARTPGMVLHGHDGSVACDHYHRYPEDVALMRELNLNAYRFSLAWPRVMPDGRTVNPAGLDFYSRLVDELLGAGITPWLTLYHWDLPQVLEDAGGWPARDTAYRLAEYAAAVHDVLGDRVRHWTTLNEPWCSAFLGYAQGRHAPGRTEPVAALRAAHHLLLGHGLAVQELRRRDPSLQLGLTLNFTDTRPLDPSSPRDLDAARRIDGLANRFFVEPVMLGAYPSDVMEDLDGLWPDDLVHEGDLEVISTPIDVLGVNYYATQTVTAGCEPDHAAATAAQARRHDPPSPAVGSEHVVTVRRGIPVSDMGWEIAPEGLGDLLLRLHKDYTGTAGVRLYVTENGMADDDVPDAEGFVDDPRRVGYLDGHLRAVHDAMERGADVGGYFVWSLLDNYEWAWGYTKRFGIVRVDYDTQRRTPKASARWYGAVAGSGSIRDDGPGLAPQ</sequence>
<evidence type="ECO:0000256" key="9">
    <source>
        <dbReference type="PIRSR" id="PIRSR617736-1"/>
    </source>
</evidence>
<evidence type="ECO:0000256" key="7">
    <source>
        <dbReference type="ARBA" id="ARBA00023295"/>
    </source>
</evidence>
<feature type="binding site" evidence="10">
    <location>
        <position position="426"/>
    </location>
    <ligand>
        <name>substrate</name>
    </ligand>
</feature>
<dbReference type="InterPro" id="IPR018120">
    <property type="entry name" value="Glyco_hydro_1_AS"/>
</dbReference>
<feature type="binding site" evidence="10">
    <location>
        <position position="23"/>
    </location>
    <ligand>
        <name>substrate</name>
    </ligand>
</feature>
<dbReference type="NCBIfam" id="TIGR03356">
    <property type="entry name" value="BGL"/>
    <property type="match status" value="1"/>
</dbReference>
<dbReference type="EMBL" id="VFPU01000001">
    <property type="protein sequence ID" value="TQM95943.1"/>
    <property type="molecule type" value="Genomic_DNA"/>
</dbReference>
<feature type="active site" description="Proton donor" evidence="9">
    <location>
        <position position="168"/>
    </location>
</feature>
<evidence type="ECO:0000313" key="13">
    <source>
        <dbReference type="EMBL" id="TQM95943.1"/>
    </source>
</evidence>
<keyword evidence="5" id="KW-0136">Cellulose degradation</keyword>
<evidence type="ECO:0000313" key="14">
    <source>
        <dbReference type="Proteomes" id="UP000315133"/>
    </source>
</evidence>
<gene>
    <name evidence="13" type="ORF">FB476_0794</name>
</gene>
<dbReference type="GO" id="GO:0030245">
    <property type="term" value="P:cellulose catabolic process"/>
    <property type="evidence" value="ECO:0007669"/>
    <property type="project" value="UniProtKB-KW"/>
</dbReference>
<dbReference type="GO" id="GO:0008422">
    <property type="term" value="F:beta-glucosidase activity"/>
    <property type="evidence" value="ECO:0007669"/>
    <property type="project" value="UniProtKB-EC"/>
</dbReference>
<evidence type="ECO:0000256" key="3">
    <source>
        <dbReference type="ARBA" id="ARBA00012744"/>
    </source>
</evidence>
<dbReference type="InterPro" id="IPR001360">
    <property type="entry name" value="Glyco_hydro_1"/>
</dbReference>
<comment type="similarity">
    <text evidence="2 12">Belongs to the glycosyl hydrolase 1 family.</text>
</comment>
<feature type="binding site" evidence="10">
    <location>
        <begin position="433"/>
        <end position="434"/>
    </location>
    <ligand>
        <name>substrate</name>
    </ligand>
</feature>
<dbReference type="InterPro" id="IPR033132">
    <property type="entry name" value="GH_1_N_CS"/>
</dbReference>
<evidence type="ECO:0000256" key="1">
    <source>
        <dbReference type="ARBA" id="ARBA00000448"/>
    </source>
</evidence>
<keyword evidence="8" id="KW-0624">Polysaccharide degradation</keyword>
<feature type="binding site" evidence="10">
    <location>
        <position position="299"/>
    </location>
    <ligand>
        <name>substrate</name>
    </ligand>
</feature>
<evidence type="ECO:0000256" key="4">
    <source>
        <dbReference type="ARBA" id="ARBA00022801"/>
    </source>
</evidence>
<evidence type="ECO:0000256" key="2">
    <source>
        <dbReference type="ARBA" id="ARBA00010838"/>
    </source>
</evidence>
<dbReference type="PROSITE" id="PS00653">
    <property type="entry name" value="GLYCOSYL_HYDROL_F1_2"/>
    <property type="match status" value="1"/>
</dbReference>
<dbReference type="PRINTS" id="PR00131">
    <property type="entry name" value="GLHYDRLASE1"/>
</dbReference>
<dbReference type="Proteomes" id="UP000315133">
    <property type="component" value="Unassembled WGS sequence"/>
</dbReference>
<dbReference type="OrthoDB" id="9765195at2"/>
<protein>
    <recommendedName>
        <fullName evidence="3 12">Beta-glucosidase</fullName>
        <ecNumber evidence="3 12">3.2.1.21</ecNumber>
    </recommendedName>
</protein>
<keyword evidence="7 12" id="KW-0326">Glycosidase</keyword>
<keyword evidence="6" id="KW-0119">Carbohydrate metabolism</keyword>
<keyword evidence="14" id="KW-1185">Reference proteome</keyword>
<dbReference type="InterPro" id="IPR017736">
    <property type="entry name" value="Glyco_hydro_1_beta-glucosidase"/>
</dbReference>
<name>A0A543KLI8_9MICO</name>
<dbReference type="GO" id="GO:0005829">
    <property type="term" value="C:cytosol"/>
    <property type="evidence" value="ECO:0007669"/>
    <property type="project" value="TreeGrafter"/>
</dbReference>
<evidence type="ECO:0000256" key="6">
    <source>
        <dbReference type="ARBA" id="ARBA00023277"/>
    </source>
</evidence>
<comment type="catalytic activity">
    <reaction evidence="1 12">
        <text>Hydrolysis of terminal, non-reducing beta-D-glucosyl residues with release of beta-D-glucose.</text>
        <dbReference type="EC" id="3.2.1.21"/>
    </reaction>
</comment>
<dbReference type="InterPro" id="IPR017853">
    <property type="entry name" value="GH"/>
</dbReference>
<accession>A0A543KLI8</accession>
<evidence type="ECO:0000256" key="8">
    <source>
        <dbReference type="ARBA" id="ARBA00023326"/>
    </source>
</evidence>
<evidence type="ECO:0000256" key="11">
    <source>
        <dbReference type="PROSITE-ProRule" id="PRU10055"/>
    </source>
</evidence>
<evidence type="ECO:0000256" key="5">
    <source>
        <dbReference type="ARBA" id="ARBA00023001"/>
    </source>
</evidence>
<feature type="binding site" evidence="10">
    <location>
        <position position="123"/>
    </location>
    <ligand>
        <name>substrate</name>
    </ligand>
</feature>
<feature type="binding site" evidence="10">
    <location>
        <position position="167"/>
    </location>
    <ligand>
        <name>substrate</name>
    </ligand>
</feature>
<dbReference type="PANTHER" id="PTHR10353">
    <property type="entry name" value="GLYCOSYL HYDROLASE"/>
    <property type="match status" value="1"/>
</dbReference>
<dbReference type="Gene3D" id="3.20.20.80">
    <property type="entry name" value="Glycosidases"/>
    <property type="match status" value="1"/>
</dbReference>
<comment type="caution">
    <text evidence="13">The sequence shown here is derived from an EMBL/GenBank/DDBJ whole genome shotgun (WGS) entry which is preliminary data.</text>
</comment>